<dbReference type="EMBL" id="JMCB01000002">
    <property type="protein sequence ID" value="KFE71566.1"/>
    <property type="molecule type" value="Genomic_DNA"/>
</dbReference>
<organism evidence="1 2">
    <name type="scientific">Hyalangium minutum</name>
    <dbReference type="NCBI Taxonomy" id="394096"/>
    <lineage>
        <taxon>Bacteria</taxon>
        <taxon>Pseudomonadati</taxon>
        <taxon>Myxococcota</taxon>
        <taxon>Myxococcia</taxon>
        <taxon>Myxococcales</taxon>
        <taxon>Cystobacterineae</taxon>
        <taxon>Archangiaceae</taxon>
        <taxon>Hyalangium</taxon>
    </lineage>
</organism>
<dbReference type="AlphaFoldDB" id="A0A085WV53"/>
<evidence type="ECO:0008006" key="3">
    <source>
        <dbReference type="Google" id="ProtNLM"/>
    </source>
</evidence>
<dbReference type="PANTHER" id="PTHR34796:SF1">
    <property type="entry name" value="EXPRESSED PROTEIN"/>
    <property type="match status" value="1"/>
</dbReference>
<dbReference type="Gene3D" id="1.10.3450.10">
    <property type="entry name" value="TTHA0068-like"/>
    <property type="match status" value="1"/>
</dbReference>
<protein>
    <recommendedName>
        <fullName evidence="3">DUF309 domain-containing protein</fullName>
    </recommendedName>
</protein>
<dbReference type="InterPro" id="IPR023203">
    <property type="entry name" value="TTHA0068_sf"/>
</dbReference>
<sequence length="116" mass="12993">MNSDFRECLAEGVALFNAGRWYEAHELWEEAWRRESGPRRALLQGLIQVAAGWLKQTEGRAEGARTLFGRALERLEPLPTPCEGVDVGVLVSQVRQWREAGAHGTPVLTFHPVQEA</sequence>
<evidence type="ECO:0000313" key="2">
    <source>
        <dbReference type="Proteomes" id="UP000028725"/>
    </source>
</evidence>
<dbReference type="Pfam" id="PF03745">
    <property type="entry name" value="DUF309"/>
    <property type="match status" value="1"/>
</dbReference>
<dbReference type="Proteomes" id="UP000028725">
    <property type="component" value="Unassembled WGS sequence"/>
</dbReference>
<dbReference type="PANTHER" id="PTHR34796">
    <property type="entry name" value="EXPRESSED PROTEIN"/>
    <property type="match status" value="1"/>
</dbReference>
<dbReference type="RefSeq" id="WP_052419760.1">
    <property type="nucleotide sequence ID" value="NZ_JMCB01000002.1"/>
</dbReference>
<keyword evidence="2" id="KW-1185">Reference proteome</keyword>
<reference evidence="1 2" key="1">
    <citation type="submission" date="2014-04" db="EMBL/GenBank/DDBJ databases">
        <title>Genome assembly of Hyalangium minutum DSM 14724.</title>
        <authorList>
            <person name="Sharma G."/>
            <person name="Subramanian S."/>
        </authorList>
    </citation>
    <scope>NUCLEOTIDE SEQUENCE [LARGE SCALE GENOMIC DNA]</scope>
    <source>
        <strain evidence="1 2">DSM 14724</strain>
    </source>
</reference>
<dbReference type="SUPFAM" id="SSF140663">
    <property type="entry name" value="TTHA0068-like"/>
    <property type="match status" value="1"/>
</dbReference>
<dbReference type="OrthoDB" id="5500203at2"/>
<name>A0A085WV53_9BACT</name>
<dbReference type="STRING" id="394096.DB31_3696"/>
<gene>
    <name evidence="1" type="ORF">DB31_3696</name>
</gene>
<accession>A0A085WV53</accession>
<dbReference type="InterPro" id="IPR005500">
    <property type="entry name" value="DUF309"/>
</dbReference>
<proteinExistence type="predicted"/>
<evidence type="ECO:0000313" key="1">
    <source>
        <dbReference type="EMBL" id="KFE71566.1"/>
    </source>
</evidence>
<comment type="caution">
    <text evidence="1">The sequence shown here is derived from an EMBL/GenBank/DDBJ whole genome shotgun (WGS) entry which is preliminary data.</text>
</comment>